<dbReference type="EMBL" id="JAJJMB010007708">
    <property type="protein sequence ID" value="KAI3928476.1"/>
    <property type="molecule type" value="Genomic_DNA"/>
</dbReference>
<keyword evidence="3" id="KW-1185">Reference proteome</keyword>
<dbReference type="PANTHER" id="PTHR31111">
    <property type="entry name" value="BNAA05G37150D PROTEIN-RELATED"/>
    <property type="match status" value="1"/>
</dbReference>
<dbReference type="InterPro" id="IPR036047">
    <property type="entry name" value="F-box-like_dom_sf"/>
</dbReference>
<feature type="domain" description="F-box" evidence="1">
    <location>
        <begin position="15"/>
        <end position="61"/>
    </location>
</feature>
<name>A0AAD4XNP6_9MAGN</name>
<reference evidence="2" key="1">
    <citation type="submission" date="2022-04" db="EMBL/GenBank/DDBJ databases">
        <title>A functionally conserved STORR gene fusion in Papaver species that diverged 16.8 million years ago.</title>
        <authorList>
            <person name="Catania T."/>
        </authorList>
    </citation>
    <scope>NUCLEOTIDE SEQUENCE</scope>
    <source>
        <strain evidence="2">S-188037</strain>
    </source>
</reference>
<dbReference type="Gene3D" id="1.20.1280.50">
    <property type="match status" value="1"/>
</dbReference>
<organism evidence="2 3">
    <name type="scientific">Papaver atlanticum</name>
    <dbReference type="NCBI Taxonomy" id="357466"/>
    <lineage>
        <taxon>Eukaryota</taxon>
        <taxon>Viridiplantae</taxon>
        <taxon>Streptophyta</taxon>
        <taxon>Embryophyta</taxon>
        <taxon>Tracheophyta</taxon>
        <taxon>Spermatophyta</taxon>
        <taxon>Magnoliopsida</taxon>
        <taxon>Ranunculales</taxon>
        <taxon>Papaveraceae</taxon>
        <taxon>Papaveroideae</taxon>
        <taxon>Papaver</taxon>
    </lineage>
</organism>
<dbReference type="SUPFAM" id="SSF81383">
    <property type="entry name" value="F-box domain"/>
    <property type="match status" value="1"/>
</dbReference>
<sequence>MIKALKTKKTWQKKSSCGDGIQVEIVCEILSRLPVKSLMRFKCVCKKWQFIIKDDKYFIDLYNTRSKLRPCLVLFIPIHRNSNITPGSTYTLCRRFQANLLIADLCEGAAGATTTPHN</sequence>
<dbReference type="InterPro" id="IPR001810">
    <property type="entry name" value="F-box_dom"/>
</dbReference>
<proteinExistence type="predicted"/>
<evidence type="ECO:0000313" key="2">
    <source>
        <dbReference type="EMBL" id="KAI3928476.1"/>
    </source>
</evidence>
<gene>
    <name evidence="2" type="ORF">MKW98_024077</name>
</gene>
<evidence type="ECO:0000313" key="3">
    <source>
        <dbReference type="Proteomes" id="UP001202328"/>
    </source>
</evidence>
<dbReference type="AlphaFoldDB" id="A0AAD4XNP6"/>
<dbReference type="SMART" id="SM00256">
    <property type="entry name" value="FBOX"/>
    <property type="match status" value="1"/>
</dbReference>
<accession>A0AAD4XNP6</accession>
<dbReference type="PROSITE" id="PS50181">
    <property type="entry name" value="FBOX"/>
    <property type="match status" value="1"/>
</dbReference>
<dbReference type="PANTHER" id="PTHR31111:SF136">
    <property type="entry name" value="F-BOX ASSOCIATED DOMAIN-CONTAINING PROTEIN"/>
    <property type="match status" value="1"/>
</dbReference>
<dbReference type="CDD" id="cd22157">
    <property type="entry name" value="F-box_AtFBW1-like"/>
    <property type="match status" value="1"/>
</dbReference>
<comment type="caution">
    <text evidence="2">The sequence shown here is derived from an EMBL/GenBank/DDBJ whole genome shotgun (WGS) entry which is preliminary data.</text>
</comment>
<evidence type="ECO:0000259" key="1">
    <source>
        <dbReference type="PROSITE" id="PS50181"/>
    </source>
</evidence>
<protein>
    <recommendedName>
        <fullName evidence="1">F-box domain-containing protein</fullName>
    </recommendedName>
</protein>
<dbReference type="Proteomes" id="UP001202328">
    <property type="component" value="Unassembled WGS sequence"/>
</dbReference>
<feature type="non-terminal residue" evidence="2">
    <location>
        <position position="118"/>
    </location>
</feature>
<dbReference type="Pfam" id="PF00646">
    <property type="entry name" value="F-box"/>
    <property type="match status" value="1"/>
</dbReference>